<sequence>MSKICVLGQGYIGLPTALLFANNGHEVVGIDVNKRVVDTLKAGKMPFEEKGFQELLDGAIARKAFRAESLVEEADAFLVAVPTPFDSEMRMADLKYVVSACEMIVPHLRKGNLVIIESTIPPNTCDKQIKQILEKSTLKMCEDFYVSHCPERAIPGNTLHEMVYNDRVIGGVDEKSTQLTADLYSSFVKGNLHLTTSTTAEMIKLMENTFRDVNIALANEFAQIADDYGIDVWKAIEIANKHPRVNILKPGPGVGGHCIAIDPWFLTENANNSSLIMMSRQINDSMPQYVLKMVKEMLAGIENPTITVFGVAYKGDIADTRATPAKKFIKLAEKEGFKVKIYDPFVKEWSYPILGLEEAVEESDCIVVLTDHSEFRKMDPRELANKIRRENVIDTRNIINKEIWEKSGYKIKVIGTKIVSSSNCMEKIQFHKLTENLKI</sequence>
<dbReference type="Proteomes" id="UP000034667">
    <property type="component" value="Unassembled WGS sequence"/>
</dbReference>
<evidence type="ECO:0000313" key="10">
    <source>
        <dbReference type="EMBL" id="KKG34138.1"/>
    </source>
</evidence>
<evidence type="ECO:0000256" key="2">
    <source>
        <dbReference type="ARBA" id="ARBA00012935"/>
    </source>
</evidence>
<evidence type="ECO:0000256" key="6">
    <source>
        <dbReference type="ARBA" id="ARBA00030172"/>
    </source>
</evidence>
<evidence type="ECO:0000313" key="11">
    <source>
        <dbReference type="EMBL" id="KKG39511.1"/>
    </source>
</evidence>
<accession>A0A0F8EIC7</accession>
<evidence type="ECO:0000313" key="14">
    <source>
        <dbReference type="EMBL" id="KKG50857.1"/>
    </source>
</evidence>
<dbReference type="Proteomes" id="UP000034243">
    <property type="component" value="Unassembled WGS sequence"/>
</dbReference>
<dbReference type="Proteomes" id="UP000033878">
    <property type="component" value="Unassembled WGS sequence"/>
</dbReference>
<protein>
    <recommendedName>
        <fullName evidence="3">UDP-N-acetyl-D-mannosamine dehydrogenase</fullName>
        <ecNumber evidence="2">1.1.1.336</ecNumber>
    </recommendedName>
    <alternativeName>
        <fullName evidence="6">UDP-ManNAc 6-dehydrogenase</fullName>
    </alternativeName>
</protein>
<evidence type="ECO:0000313" key="23">
    <source>
        <dbReference type="Proteomes" id="UP000034921"/>
    </source>
</evidence>
<dbReference type="SUPFAM" id="SSF51735">
    <property type="entry name" value="NAD(P)-binding Rossmann-fold domains"/>
    <property type="match status" value="1"/>
</dbReference>
<dbReference type="Proteomes" id="UP000034151">
    <property type="component" value="Unassembled WGS sequence"/>
</dbReference>
<evidence type="ECO:0000313" key="12">
    <source>
        <dbReference type="EMBL" id="KKG42734.1"/>
    </source>
</evidence>
<dbReference type="InterPro" id="IPR014027">
    <property type="entry name" value="UDP-Glc/GDP-Man_DH_C"/>
</dbReference>
<evidence type="ECO:0000256" key="8">
    <source>
        <dbReference type="PIRNR" id="PIRNR000124"/>
    </source>
</evidence>
<dbReference type="PATRIC" id="fig|2209.39.peg.538"/>
<comment type="caution">
    <text evidence="11">The sequence shown here is derived from an EMBL/GenBank/DDBJ whole genome shotgun (WGS) entry which is preliminary data.</text>
</comment>
<evidence type="ECO:0000313" key="17">
    <source>
        <dbReference type="Proteomes" id="UP000033878"/>
    </source>
</evidence>
<dbReference type="SUPFAM" id="SSF48179">
    <property type="entry name" value="6-phosphogluconate dehydrogenase C-terminal domain-like"/>
    <property type="match status" value="1"/>
</dbReference>
<dbReference type="EMBL" id="JJPD01000133">
    <property type="protein sequence ID" value="KKG39511.1"/>
    <property type="molecule type" value="Genomic_DNA"/>
</dbReference>
<dbReference type="PIRSF" id="PIRSF500136">
    <property type="entry name" value="UDP_ManNAc_DH"/>
    <property type="match status" value="1"/>
</dbReference>
<evidence type="ECO:0000256" key="7">
    <source>
        <dbReference type="ARBA" id="ARBA00049130"/>
    </source>
</evidence>
<evidence type="ECO:0000313" key="18">
    <source>
        <dbReference type="Proteomes" id="UP000034151"/>
    </source>
</evidence>
<name>A0A0F8EIC7_METMZ</name>
<dbReference type="SMART" id="SM00984">
    <property type="entry name" value="UDPG_MGDP_dh_C"/>
    <property type="match status" value="1"/>
</dbReference>
<dbReference type="InterPro" id="IPR001732">
    <property type="entry name" value="UDP-Glc/GDP-Man_DH_N"/>
</dbReference>
<proteinExistence type="inferred from homology"/>
<evidence type="ECO:0000313" key="22">
    <source>
        <dbReference type="Proteomes" id="UP000034667"/>
    </source>
</evidence>
<dbReference type="GO" id="GO:0089714">
    <property type="term" value="F:UDP-N-acetyl-D-mannosamine dehydrogenase activity"/>
    <property type="evidence" value="ECO:0007669"/>
    <property type="project" value="UniProtKB-EC"/>
</dbReference>
<evidence type="ECO:0000313" key="20">
    <source>
        <dbReference type="Proteomes" id="UP000034243"/>
    </source>
</evidence>
<evidence type="ECO:0000259" key="9">
    <source>
        <dbReference type="SMART" id="SM00984"/>
    </source>
</evidence>
<evidence type="ECO:0000313" key="16">
    <source>
        <dbReference type="EMBL" id="KKH32138.1"/>
    </source>
</evidence>
<organism evidence="11 21">
    <name type="scientific">Methanosarcina mazei</name>
    <name type="common">Methanosarcina frisia</name>
    <dbReference type="NCBI Taxonomy" id="2209"/>
    <lineage>
        <taxon>Archaea</taxon>
        <taxon>Methanobacteriati</taxon>
        <taxon>Methanobacteriota</taxon>
        <taxon>Stenosarchaea group</taxon>
        <taxon>Methanomicrobia</taxon>
        <taxon>Methanosarcinales</taxon>
        <taxon>Methanosarcinaceae</taxon>
        <taxon>Methanosarcina</taxon>
    </lineage>
</organism>
<feature type="domain" description="UDP-glucose/GDP-mannose dehydrogenase C-terminal" evidence="9">
    <location>
        <begin position="307"/>
        <end position="401"/>
    </location>
</feature>
<dbReference type="GO" id="GO:0000271">
    <property type="term" value="P:polysaccharide biosynthetic process"/>
    <property type="evidence" value="ECO:0007669"/>
    <property type="project" value="InterPro"/>
</dbReference>
<dbReference type="Proteomes" id="UP000034921">
    <property type="component" value="Unassembled WGS sequence"/>
</dbReference>
<dbReference type="GO" id="GO:0016628">
    <property type="term" value="F:oxidoreductase activity, acting on the CH-CH group of donors, NAD or NADP as acceptor"/>
    <property type="evidence" value="ECO:0007669"/>
    <property type="project" value="InterPro"/>
</dbReference>
<keyword evidence="5" id="KW-0520">NAD</keyword>
<comment type="catalytic activity">
    <reaction evidence="7">
        <text>UDP-N-acetyl-alpha-D-mannosamine + 2 NAD(+) + H2O = UDP-N-acetyl-alpha-D-mannosaminouronate + 2 NADH + 3 H(+)</text>
        <dbReference type="Rhea" id="RHEA:25780"/>
        <dbReference type="ChEBI" id="CHEBI:15377"/>
        <dbReference type="ChEBI" id="CHEBI:15378"/>
        <dbReference type="ChEBI" id="CHEBI:57540"/>
        <dbReference type="ChEBI" id="CHEBI:57945"/>
        <dbReference type="ChEBI" id="CHEBI:68623"/>
        <dbReference type="ChEBI" id="CHEBI:70731"/>
        <dbReference type="EC" id="1.1.1.336"/>
    </reaction>
</comment>
<evidence type="ECO:0000313" key="13">
    <source>
        <dbReference type="EMBL" id="KKG43496.1"/>
    </source>
</evidence>
<evidence type="ECO:0000313" key="15">
    <source>
        <dbReference type="EMBL" id="KKG54507.1"/>
    </source>
</evidence>
<dbReference type="EMBL" id="JJPF01000077">
    <property type="protein sequence ID" value="KKG42734.1"/>
    <property type="molecule type" value="Genomic_DNA"/>
</dbReference>
<dbReference type="Proteomes" id="UP000034577">
    <property type="component" value="Unassembled WGS sequence"/>
</dbReference>
<dbReference type="GO" id="GO:0051287">
    <property type="term" value="F:NAD binding"/>
    <property type="evidence" value="ECO:0007669"/>
    <property type="project" value="InterPro"/>
</dbReference>
<dbReference type="EMBL" id="JJPB01000029">
    <property type="protein sequence ID" value="KKG34138.1"/>
    <property type="molecule type" value="Genomic_DNA"/>
</dbReference>
<evidence type="ECO:0000256" key="1">
    <source>
        <dbReference type="ARBA" id="ARBA00006601"/>
    </source>
</evidence>
<keyword evidence="4" id="KW-0560">Oxidoreductase</keyword>
<dbReference type="Pfam" id="PF03721">
    <property type="entry name" value="UDPG_MGDP_dh_N"/>
    <property type="match status" value="1"/>
</dbReference>
<dbReference type="EMBL" id="JJQE01000020">
    <property type="protein sequence ID" value="KKH32138.1"/>
    <property type="molecule type" value="Genomic_DNA"/>
</dbReference>
<dbReference type="Pfam" id="PF00984">
    <property type="entry name" value="UDPG_MGDP_dh"/>
    <property type="match status" value="1"/>
</dbReference>
<evidence type="ECO:0000313" key="21">
    <source>
        <dbReference type="Proteomes" id="UP000034577"/>
    </source>
</evidence>
<evidence type="ECO:0000313" key="19">
    <source>
        <dbReference type="Proteomes" id="UP000034195"/>
    </source>
</evidence>
<dbReference type="EC" id="1.1.1.336" evidence="2"/>
<dbReference type="Pfam" id="PF03720">
    <property type="entry name" value="UDPG_MGDP_dh_C"/>
    <property type="match status" value="1"/>
</dbReference>
<dbReference type="InterPro" id="IPR036220">
    <property type="entry name" value="UDP-Glc/GDP-Man_DH_C_sf"/>
</dbReference>
<evidence type="ECO:0000256" key="4">
    <source>
        <dbReference type="ARBA" id="ARBA00023002"/>
    </source>
</evidence>
<reference evidence="17 18" key="1">
    <citation type="journal article" date="2015" name="ISME J.">
        <title>Genomic and phenotypic differentiation among Methanosarcina mazei populations from Columbia River sediment.</title>
        <authorList>
            <person name="Youngblut N.D."/>
            <person name="Wirth J.S."/>
            <person name="Henriksen J.R."/>
            <person name="Smith M."/>
            <person name="Simon H."/>
            <person name="Metcalf W.W."/>
            <person name="Whitaker R.J."/>
        </authorList>
    </citation>
    <scope>NUCLEOTIDE SEQUENCE [LARGE SCALE GENOMIC DNA]</scope>
    <source>
        <strain evidence="16 23">1.F.M.0.5</strain>
        <strain evidence="10 17">3.F.A.1A.3</strain>
        <strain evidence="11 21">3.F.A.2.12</strain>
        <strain evidence="13 22">3.F.A.2.3</strain>
        <strain evidence="12 18">3.F.A.2.5</strain>
        <strain evidence="15 19">3.F.A.2.6</strain>
        <strain evidence="14 20">3.F.A.2.7</strain>
    </source>
</reference>
<dbReference type="AlphaFoldDB" id="A0A0F8EIC7"/>
<evidence type="ECO:0000256" key="5">
    <source>
        <dbReference type="ARBA" id="ARBA00023027"/>
    </source>
</evidence>
<dbReference type="InterPro" id="IPR036291">
    <property type="entry name" value="NAD(P)-bd_dom_sf"/>
</dbReference>
<dbReference type="PANTHER" id="PTHR43491:SF2">
    <property type="entry name" value="UDP-N-ACETYL-D-MANNOSAMINE DEHYDROGENASE"/>
    <property type="match status" value="1"/>
</dbReference>
<dbReference type="InterPro" id="IPR008927">
    <property type="entry name" value="6-PGluconate_DH-like_C_sf"/>
</dbReference>
<dbReference type="Proteomes" id="UP000034195">
    <property type="component" value="Unassembled WGS sequence"/>
</dbReference>
<dbReference type="InterPro" id="IPR028359">
    <property type="entry name" value="UDP_ManNAc/GlcNAc_DH"/>
</dbReference>
<dbReference type="Gene3D" id="3.40.50.720">
    <property type="entry name" value="NAD(P)-binding Rossmann-like Domain"/>
    <property type="match status" value="2"/>
</dbReference>
<comment type="similarity">
    <text evidence="1 8">Belongs to the UDP-glucose/GDP-mannose dehydrogenase family.</text>
</comment>
<dbReference type="EMBL" id="JJPG01000040">
    <property type="protein sequence ID" value="KKG54507.1"/>
    <property type="molecule type" value="Genomic_DNA"/>
</dbReference>
<dbReference type="PIRSF" id="PIRSF000124">
    <property type="entry name" value="UDPglc_GDPman_dh"/>
    <property type="match status" value="1"/>
</dbReference>
<dbReference type="PANTHER" id="PTHR43491">
    <property type="entry name" value="UDP-N-ACETYL-D-MANNOSAMINE DEHYDROGENASE"/>
    <property type="match status" value="1"/>
</dbReference>
<dbReference type="RefSeq" id="WP_235268124.1">
    <property type="nucleotide sequence ID" value="NZ_JJPB01000029.1"/>
</dbReference>
<dbReference type="EMBL" id="JJPE01000095">
    <property type="protein sequence ID" value="KKG43496.1"/>
    <property type="molecule type" value="Genomic_DNA"/>
</dbReference>
<dbReference type="NCBIfam" id="TIGR03026">
    <property type="entry name" value="NDP-sugDHase"/>
    <property type="match status" value="1"/>
</dbReference>
<gene>
    <name evidence="11" type="ORF">DU35_02700</name>
    <name evidence="14" type="ORF">DU36_00570</name>
    <name evidence="15" type="ORF">DU38_18450</name>
    <name evidence="12" type="ORF">DU39_02200</name>
    <name evidence="13" type="ORF">DU41_02425</name>
    <name evidence="10" type="ORF">DU49_18980</name>
    <name evidence="16" type="ORF">DU60_18955</name>
</gene>
<dbReference type="SUPFAM" id="SSF52413">
    <property type="entry name" value="UDP-glucose/GDP-mannose dehydrogenase C-terminal domain"/>
    <property type="match status" value="1"/>
</dbReference>
<dbReference type="InterPro" id="IPR017476">
    <property type="entry name" value="UDP-Glc/GDP-Man"/>
</dbReference>
<dbReference type="EMBL" id="JJPH01000096">
    <property type="protein sequence ID" value="KKG50857.1"/>
    <property type="molecule type" value="Genomic_DNA"/>
</dbReference>
<evidence type="ECO:0000256" key="3">
    <source>
        <dbReference type="ARBA" id="ARBA00016796"/>
    </source>
</evidence>
<dbReference type="InterPro" id="IPR014026">
    <property type="entry name" value="UDP-Glc/GDP-Man_DH_dimer"/>
</dbReference>